<dbReference type="FunFam" id="3.90.1430.10:FF:000002">
    <property type="entry name" value="Elongation factor like GTPase 1"/>
    <property type="match status" value="1"/>
</dbReference>
<dbReference type="InterPro" id="IPR000640">
    <property type="entry name" value="EFG_V-like"/>
</dbReference>
<dbReference type="GO" id="GO:0003924">
    <property type="term" value="F:GTPase activity"/>
    <property type="evidence" value="ECO:0007669"/>
    <property type="project" value="EnsemblFungi"/>
</dbReference>
<dbReference type="FunFam" id="3.40.50.300:FF:000746">
    <property type="entry name" value="Ribosome assembly protein 1"/>
    <property type="match status" value="1"/>
</dbReference>
<dbReference type="Gene3D" id="3.30.70.870">
    <property type="entry name" value="Elongation Factor G (Translational Gtpase), domain 3"/>
    <property type="match status" value="1"/>
</dbReference>
<comment type="subcellular location">
    <subcellularLocation>
        <location evidence="1">Cytoplasm</location>
    </subcellularLocation>
</comment>
<dbReference type="SUPFAM" id="SSF54980">
    <property type="entry name" value="EF-G C-terminal domain-like"/>
    <property type="match status" value="2"/>
</dbReference>
<dbReference type="InterPro" id="IPR041095">
    <property type="entry name" value="EFG_II"/>
</dbReference>
<evidence type="ECO:0000313" key="11">
    <source>
        <dbReference type="EMBL" id="CAY67849.1"/>
    </source>
</evidence>
<dbReference type="GO" id="GO:0005525">
    <property type="term" value="F:GTP binding"/>
    <property type="evidence" value="ECO:0007669"/>
    <property type="project" value="UniProtKB-KW"/>
</dbReference>
<dbReference type="OrthoDB" id="364892at2759"/>
<dbReference type="CDD" id="cd16261">
    <property type="entry name" value="EF2_snRNP_III"/>
    <property type="match status" value="1"/>
</dbReference>
<dbReference type="GO" id="GO:0043022">
    <property type="term" value="F:ribosome binding"/>
    <property type="evidence" value="ECO:0007669"/>
    <property type="project" value="TreeGrafter"/>
</dbReference>
<dbReference type="HOGENOM" id="CLU_002794_3_1_1"/>
<dbReference type="STRING" id="644223.C4QX76"/>
<dbReference type="OMA" id="FARCDIQ"/>
<comment type="catalytic activity">
    <reaction evidence="7">
        <text>GTP + H2O = GDP + phosphate + H(+)</text>
        <dbReference type="Rhea" id="RHEA:19669"/>
        <dbReference type="ChEBI" id="CHEBI:15377"/>
        <dbReference type="ChEBI" id="CHEBI:15378"/>
        <dbReference type="ChEBI" id="CHEBI:37565"/>
        <dbReference type="ChEBI" id="CHEBI:43474"/>
        <dbReference type="ChEBI" id="CHEBI:58189"/>
    </reaction>
</comment>
<reference evidence="11 12" key="1">
    <citation type="journal article" date="2009" name="Nat. Biotechnol.">
        <title>Genome sequence of the recombinant protein production host Pichia pastoris.</title>
        <authorList>
            <person name="De Schutter K."/>
            <person name="Lin Y.C."/>
            <person name="Tiels P."/>
            <person name="Van Hecke A."/>
            <person name="Glinka S."/>
            <person name="Weber-Lehmann J."/>
            <person name="Rouze P."/>
            <person name="Van de Peer Y."/>
            <person name="Callewaert N."/>
        </authorList>
    </citation>
    <scope>NUCLEOTIDE SEQUENCE [LARGE SCALE GENOMIC DNA]</scope>
    <source>
        <strain evidence="12">GS115 / ATCC 20864</strain>
    </source>
</reference>
<dbReference type="CDD" id="cd01885">
    <property type="entry name" value="EF2"/>
    <property type="match status" value="1"/>
</dbReference>
<gene>
    <name evidence="11" type="ordered locus">PAS_chr1-4_0015</name>
</gene>
<dbReference type="SUPFAM" id="SSF54211">
    <property type="entry name" value="Ribosomal protein S5 domain 2-like"/>
    <property type="match status" value="1"/>
</dbReference>
<dbReference type="GeneID" id="8196855"/>
<dbReference type="InterPro" id="IPR035647">
    <property type="entry name" value="EFG_III/V"/>
</dbReference>
<dbReference type="eggNOG" id="KOG0467">
    <property type="taxonomic scope" value="Eukaryota"/>
</dbReference>
<dbReference type="SUPFAM" id="SSF52540">
    <property type="entry name" value="P-loop containing nucleoside triphosphate hydrolases"/>
    <property type="match status" value="1"/>
</dbReference>
<dbReference type="InterPro" id="IPR027417">
    <property type="entry name" value="P-loop_NTPase"/>
</dbReference>
<dbReference type="GO" id="GO:0005829">
    <property type="term" value="C:cytosol"/>
    <property type="evidence" value="ECO:0007669"/>
    <property type="project" value="TreeGrafter"/>
</dbReference>
<evidence type="ECO:0000256" key="3">
    <source>
        <dbReference type="ARBA" id="ARBA00022517"/>
    </source>
</evidence>
<proteinExistence type="predicted"/>
<dbReference type="AlphaFoldDB" id="C4QX76"/>
<dbReference type="SUPFAM" id="SSF50447">
    <property type="entry name" value="Translation proteins"/>
    <property type="match status" value="1"/>
</dbReference>
<dbReference type="Pfam" id="PF14492">
    <property type="entry name" value="EFG_III"/>
    <property type="match status" value="1"/>
</dbReference>
<protein>
    <recommendedName>
        <fullName evidence="8">Ribosome assembly protein 1</fullName>
    </recommendedName>
    <alternativeName>
        <fullName evidence="9">Elongation factor-like 1</fullName>
    </alternativeName>
</protein>
<evidence type="ECO:0000256" key="8">
    <source>
        <dbReference type="ARBA" id="ARBA00068031"/>
    </source>
</evidence>
<dbReference type="Gene3D" id="3.30.230.10">
    <property type="match status" value="1"/>
</dbReference>
<dbReference type="Gene3D" id="3.40.50.300">
    <property type="entry name" value="P-loop containing nucleotide triphosphate hydrolases"/>
    <property type="match status" value="1"/>
</dbReference>
<dbReference type="InterPro" id="IPR009000">
    <property type="entry name" value="Transl_B-barrel_sf"/>
</dbReference>
<dbReference type="Gene3D" id="3.90.1430.10">
    <property type="entry name" value="Yeast translation eEF2 (G' domain)"/>
    <property type="match status" value="1"/>
</dbReference>
<dbReference type="Pfam" id="PF25118">
    <property type="entry name" value="EFL1"/>
    <property type="match status" value="1"/>
</dbReference>
<evidence type="ECO:0000256" key="9">
    <source>
        <dbReference type="ARBA" id="ARBA00081809"/>
    </source>
</evidence>
<dbReference type="CDD" id="cd04096">
    <property type="entry name" value="eEF2_snRNP_like_C"/>
    <property type="match status" value="1"/>
</dbReference>
<dbReference type="CDD" id="cd16268">
    <property type="entry name" value="EF2_II"/>
    <property type="match status" value="1"/>
</dbReference>
<evidence type="ECO:0000256" key="5">
    <source>
        <dbReference type="ARBA" id="ARBA00022801"/>
    </source>
</evidence>
<keyword evidence="3" id="KW-0690">Ribosome biogenesis</keyword>
<evidence type="ECO:0000256" key="4">
    <source>
        <dbReference type="ARBA" id="ARBA00022741"/>
    </source>
</evidence>
<dbReference type="InterPro" id="IPR020568">
    <property type="entry name" value="Ribosomal_Su5_D2-typ_SF"/>
</dbReference>
<dbReference type="SMR" id="C4QX76"/>
<dbReference type="InterPro" id="IPR056752">
    <property type="entry name" value="EFL1"/>
</dbReference>
<keyword evidence="4" id="KW-0547">Nucleotide-binding</keyword>
<dbReference type="Gene3D" id="2.40.30.10">
    <property type="entry name" value="Translation factors"/>
    <property type="match status" value="1"/>
</dbReference>
<dbReference type="SMART" id="SM00838">
    <property type="entry name" value="EFG_C"/>
    <property type="match status" value="1"/>
</dbReference>
<dbReference type="GO" id="GO:1990904">
    <property type="term" value="C:ribonucleoprotein complex"/>
    <property type="evidence" value="ECO:0007669"/>
    <property type="project" value="TreeGrafter"/>
</dbReference>
<keyword evidence="12" id="KW-1185">Reference proteome</keyword>
<keyword evidence="6" id="KW-0342">GTP-binding</keyword>
<dbReference type="InterPro" id="IPR005225">
    <property type="entry name" value="Small_GTP-bd"/>
</dbReference>
<dbReference type="InterPro" id="IPR014721">
    <property type="entry name" value="Ribsml_uS5_D2-typ_fold_subgr"/>
</dbReference>
<dbReference type="GO" id="GO:0042256">
    <property type="term" value="P:cytosolic ribosome assembly"/>
    <property type="evidence" value="ECO:0007669"/>
    <property type="project" value="EnsemblFungi"/>
</dbReference>
<sequence>MRLTKEQLNTLQNDPDCVRNICIVAHVDHGKTSLSDSLLATNGIISHKMAGKIRYLDSREDEQLRGITMESSAVSLYFRVIHRNEGDSDSDITVNEHLINLIDSPGHVDFSSEVSTASRLCDGAVVLVDVVEGVCSQTISVLRQVWSDKLKAILVLNKVDRLITELKLSPQEAYTHLSKVIEQVNSVIGSFFAGERMQQDFLWREKIANSSGELFAEKDDKDIYFAPETNNVIFASAMDGWGFSISQIAGFFGRKLGMKREKLQKVIWGDFCLDPKSKKITTQKNKHEKRLKPIFVSLVLDNIWSVYEHCLETRDQAKLEKIVKALEVKVGPRDFKAKDSRALLRTILSQWLPVSSAVLLTVIQKVPSPVEAQNKRMPSLLSTTPHSELIDAALSNDIISCNREGLVCAYVSKMLSIPIAELGRNQVVQLSEEEQQIRGRQAREKALKMAERARLLEIAANGKEMSNSPLSMSDVELTEIAGDDVSLQWGNGEESTEDIIVDLPKEELLGFARVYSGTLKVGETLSVLGPKFSPKYPSLHVSEVHISDLYLIMGRDFVAIDEAPAGNIVAIGGLMGKVLKSGTVVTPNITGTNLAGFRSSALPIVRVAVEPVNPVQMHYLEKGLEMLNQADPCVRTYLQDTGEHILATAGELHLERCLKDLKERFAGIEIQVSEPAIPYRETIKNTNHMNPPKNGTLGRGSRVLRLSHFEITLTVKPLPVQVAQFLISNINSISKIINQRTDFFTDEEVNDMIDVQINQSTVLSTESFKGHLANLLQELGNKSIQSNASSDFVDRIVCFGPKGRGPNIFMDNTNGSLKSMFKTSQGSYFEFQESLFNGFQLATSEGPLAAEPVQGILVSLDEIRYLNTTSKEELDLTGRLLTSTRDCIHEGFLDWSPRIMLAMYSCEIQASVEVLGKVYAVVQQRRGRIVSEEMKEGTSFFTIKAQVPLVEAFGFSEDIRKKTSGAASPQLVFSGFEIVDIDPFWVPTTEDELEELGEFSSRENIARKYMNDIRRKKGLFVDEKVVQKAEKQRNMKKD</sequence>
<evidence type="ECO:0000256" key="1">
    <source>
        <dbReference type="ARBA" id="ARBA00004496"/>
    </source>
</evidence>
<dbReference type="Pfam" id="PF00679">
    <property type="entry name" value="EFG_C"/>
    <property type="match status" value="1"/>
</dbReference>
<dbReference type="FunCoup" id="C4QX76">
    <property type="interactions" value="809"/>
</dbReference>
<dbReference type="Pfam" id="PF22042">
    <property type="entry name" value="EF-G_D2"/>
    <property type="match status" value="1"/>
</dbReference>
<evidence type="ECO:0000259" key="10">
    <source>
        <dbReference type="PROSITE" id="PS51722"/>
    </source>
</evidence>
<keyword evidence="2" id="KW-0963">Cytoplasm</keyword>
<accession>C4QX76</accession>
<dbReference type="FunFam" id="3.30.70.240:FF:000006">
    <property type="entry name" value="Elongation factor like GTPase 1"/>
    <property type="match status" value="1"/>
</dbReference>
<dbReference type="PANTHER" id="PTHR42908">
    <property type="entry name" value="TRANSLATION ELONGATION FACTOR-RELATED"/>
    <property type="match status" value="1"/>
</dbReference>
<dbReference type="PANTHER" id="PTHR42908:SF3">
    <property type="entry name" value="ELONGATION FACTOR-LIKE GTPASE 1"/>
    <property type="match status" value="1"/>
</dbReference>
<evidence type="ECO:0000313" key="12">
    <source>
        <dbReference type="Proteomes" id="UP000000314"/>
    </source>
</evidence>
<evidence type="ECO:0000256" key="7">
    <source>
        <dbReference type="ARBA" id="ARBA00048548"/>
    </source>
</evidence>
<dbReference type="NCBIfam" id="TIGR00231">
    <property type="entry name" value="small_GTP"/>
    <property type="match status" value="1"/>
</dbReference>
<dbReference type="Proteomes" id="UP000000314">
    <property type="component" value="Chromosome 1"/>
</dbReference>
<evidence type="ECO:0000256" key="6">
    <source>
        <dbReference type="ARBA" id="ARBA00023134"/>
    </source>
</evidence>
<dbReference type="EMBL" id="FN392319">
    <property type="protein sequence ID" value="CAY67849.1"/>
    <property type="molecule type" value="Genomic_DNA"/>
</dbReference>
<dbReference type="PROSITE" id="PS51722">
    <property type="entry name" value="G_TR_2"/>
    <property type="match status" value="1"/>
</dbReference>
<dbReference type="CDD" id="cd01681">
    <property type="entry name" value="aeEF2_snRNP_like_IV"/>
    <property type="match status" value="1"/>
</dbReference>
<name>C4QX76_KOMPG</name>
<dbReference type="InterPro" id="IPR000795">
    <property type="entry name" value="T_Tr_GTP-bd_dom"/>
</dbReference>
<dbReference type="PRINTS" id="PR00315">
    <property type="entry name" value="ELONGATNFCT"/>
</dbReference>
<dbReference type="Pfam" id="PF00009">
    <property type="entry name" value="GTP_EFTU"/>
    <property type="match status" value="1"/>
</dbReference>
<dbReference type="KEGG" id="ppa:PAS_chr1-4_0015"/>
<dbReference type="InterPro" id="IPR053905">
    <property type="entry name" value="EF-G-like_DII"/>
</dbReference>
<evidence type="ECO:0000256" key="2">
    <source>
        <dbReference type="ARBA" id="ARBA00022490"/>
    </source>
</evidence>
<organism evidence="11 12">
    <name type="scientific">Komagataella phaffii (strain GS115 / ATCC 20864)</name>
    <name type="common">Yeast</name>
    <name type="synonym">Pichia pastoris</name>
    <dbReference type="NCBI Taxonomy" id="644223"/>
    <lineage>
        <taxon>Eukaryota</taxon>
        <taxon>Fungi</taxon>
        <taxon>Dikarya</taxon>
        <taxon>Ascomycota</taxon>
        <taxon>Saccharomycotina</taxon>
        <taxon>Pichiomycetes</taxon>
        <taxon>Pichiales</taxon>
        <taxon>Pichiaceae</taxon>
        <taxon>Komagataella</taxon>
    </lineage>
</organism>
<dbReference type="InParanoid" id="C4QX76"/>
<dbReference type="FunFam" id="3.30.70.870:FF:000002">
    <property type="entry name" value="Translation elongation factor 2"/>
    <property type="match status" value="1"/>
</dbReference>
<feature type="domain" description="Tr-type G" evidence="10">
    <location>
        <begin position="16"/>
        <end position="276"/>
    </location>
</feature>
<dbReference type="Gene3D" id="3.30.70.240">
    <property type="match status" value="1"/>
</dbReference>
<keyword evidence="5" id="KW-0378">Hydrolase</keyword>
<dbReference type="RefSeq" id="XP_002490130.1">
    <property type="nucleotide sequence ID" value="XM_002490085.1"/>
</dbReference>